<accession>G3AJ40</accession>
<dbReference type="SUPFAM" id="SSF53383">
    <property type="entry name" value="PLP-dependent transferases"/>
    <property type="match status" value="1"/>
</dbReference>
<dbReference type="GO" id="GO:0009102">
    <property type="term" value="P:biotin biosynthetic process"/>
    <property type="evidence" value="ECO:0007669"/>
    <property type="project" value="UniProtKB-UniPathway"/>
</dbReference>
<dbReference type="STRING" id="619300.G3AJ40"/>
<dbReference type="InterPro" id="IPR015424">
    <property type="entry name" value="PyrdxlP-dep_Trfase"/>
</dbReference>
<dbReference type="Gene3D" id="3.40.640.10">
    <property type="entry name" value="Type I PLP-dependent aspartate aminotransferase-like (Major domain)"/>
    <property type="match status" value="1"/>
</dbReference>
<dbReference type="GO" id="GO:0030170">
    <property type="term" value="F:pyridoxal phosphate binding"/>
    <property type="evidence" value="ECO:0007669"/>
    <property type="project" value="InterPro"/>
</dbReference>
<dbReference type="GO" id="GO:0004015">
    <property type="term" value="F:adenosylmethionine-8-amino-7-oxononanoate transaminase activity"/>
    <property type="evidence" value="ECO:0007669"/>
    <property type="project" value="InterPro"/>
</dbReference>
<dbReference type="PROSITE" id="PS00600">
    <property type="entry name" value="AA_TRANSFER_CLASS_3"/>
    <property type="match status" value="1"/>
</dbReference>
<dbReference type="OMA" id="GGCFMHG"/>
<keyword evidence="6" id="KW-0093">Biotin biosynthesis</keyword>
<evidence type="ECO:0000313" key="9">
    <source>
        <dbReference type="EMBL" id="EGW34552.1"/>
    </source>
</evidence>
<organism evidence="10">
    <name type="scientific">Spathaspora passalidarum (strain NRRL Y-27907 / 11-Y1)</name>
    <dbReference type="NCBI Taxonomy" id="619300"/>
    <lineage>
        <taxon>Eukaryota</taxon>
        <taxon>Fungi</taxon>
        <taxon>Dikarya</taxon>
        <taxon>Ascomycota</taxon>
        <taxon>Saccharomycotina</taxon>
        <taxon>Pichiomycetes</taxon>
        <taxon>Debaryomycetaceae</taxon>
        <taxon>Spathaspora</taxon>
    </lineage>
</organism>
<sequence>MNPKISDSIPQEDKDFDKQHIWHPYSSMSKPLPCYHVKSASGVRLYLDSGQSLIDGMSSWWCAIHGYNHQELNDALVKQVNLMSHVMFGGITHDPAIQLCRHLVELTNPKLECVFLCDSGSVSVEVALKQAIQYWDSKRQPEKKKFLSIKRGYHGDTFGAMFVSDPENSMHSIYTSYGPDNIFAEAPQIGFDDEWNEADIEDFKRKIEKHHKIIAAVILEPILQGAGGMRMYNPQYLKRVRELCDKYDVLLVLDEIATGFGRTGKLFAQEHANICPDIMCVGKAITGGYLTLAAVISTRSVANVISGGRTGCFMHGPTFMGNPAACAVSVKNLEILRTGAWKSQVDTIEKILLKKFKPLMESGHRKIRQIRVLGAVGVIEMKNPIDVALYQRRFVELGVWVRPFGKLLYIMPPYIISEDDLNHLVYSLISVATDESLA</sequence>
<evidence type="ECO:0000256" key="5">
    <source>
        <dbReference type="ARBA" id="ARBA00022691"/>
    </source>
</evidence>
<dbReference type="GeneID" id="18870831"/>
<dbReference type="InterPro" id="IPR049704">
    <property type="entry name" value="Aminotrans_3_PPA_site"/>
</dbReference>
<dbReference type="NCBIfam" id="NF005940">
    <property type="entry name" value="PRK07986.1"/>
    <property type="match status" value="1"/>
</dbReference>
<gene>
    <name evidence="9" type="ORF">SPAPADRAFT_149605</name>
</gene>
<dbReference type="NCBIfam" id="TIGR00508">
    <property type="entry name" value="bioA"/>
    <property type="match status" value="1"/>
</dbReference>
<dbReference type="Gene3D" id="3.90.1150.10">
    <property type="entry name" value="Aspartate Aminotransferase, domain 1"/>
    <property type="match status" value="1"/>
</dbReference>
<dbReference type="OrthoDB" id="425114at2759"/>
<evidence type="ECO:0000256" key="3">
    <source>
        <dbReference type="ARBA" id="ARBA00022576"/>
    </source>
</evidence>
<evidence type="ECO:0000313" key="10">
    <source>
        <dbReference type="Proteomes" id="UP000000709"/>
    </source>
</evidence>
<dbReference type="EMBL" id="GL996500">
    <property type="protein sequence ID" value="EGW34552.1"/>
    <property type="molecule type" value="Genomic_DNA"/>
</dbReference>
<dbReference type="Proteomes" id="UP000000709">
    <property type="component" value="Unassembled WGS sequence"/>
</dbReference>
<evidence type="ECO:0000256" key="1">
    <source>
        <dbReference type="ARBA" id="ARBA00001933"/>
    </source>
</evidence>
<evidence type="ECO:0000256" key="7">
    <source>
        <dbReference type="ARBA" id="ARBA00022898"/>
    </source>
</evidence>
<dbReference type="InParanoid" id="G3AJ40"/>
<dbReference type="AlphaFoldDB" id="G3AJ40"/>
<dbReference type="InterPro" id="IPR015422">
    <property type="entry name" value="PyrdxlP-dep_Trfase_small"/>
</dbReference>
<evidence type="ECO:0000256" key="2">
    <source>
        <dbReference type="ARBA" id="ARBA00004746"/>
    </source>
</evidence>
<dbReference type="FunFam" id="3.40.640.10:FF:000041">
    <property type="entry name" value="Adenosylmethionine-8-amino-7-oxononanoate aminotransferase"/>
    <property type="match status" value="1"/>
</dbReference>
<dbReference type="RefSeq" id="XP_007374136.1">
    <property type="nucleotide sequence ID" value="XM_007374074.1"/>
</dbReference>
<reference evidence="9 10" key="1">
    <citation type="journal article" date="2011" name="Proc. Natl. Acad. Sci. U.S.A.">
        <title>Comparative genomics of xylose-fermenting fungi for enhanced biofuel production.</title>
        <authorList>
            <person name="Wohlbach D.J."/>
            <person name="Kuo A."/>
            <person name="Sato T.K."/>
            <person name="Potts K.M."/>
            <person name="Salamov A.A."/>
            <person name="LaButti K.M."/>
            <person name="Sun H."/>
            <person name="Clum A."/>
            <person name="Pangilinan J.L."/>
            <person name="Lindquist E.A."/>
            <person name="Lucas S."/>
            <person name="Lapidus A."/>
            <person name="Jin M."/>
            <person name="Gunawan C."/>
            <person name="Balan V."/>
            <person name="Dale B.E."/>
            <person name="Jeffries T.W."/>
            <person name="Zinkel R."/>
            <person name="Barry K.W."/>
            <person name="Grigoriev I.V."/>
            <person name="Gasch A.P."/>
        </authorList>
    </citation>
    <scope>NUCLEOTIDE SEQUENCE [LARGE SCALE GENOMIC DNA]</scope>
    <source>
        <strain evidence="10">NRRL Y-27907 / 11-Y1</strain>
    </source>
</reference>
<protein>
    <submittedName>
        <fullName evidence="9">Uncharacterized protein</fullName>
    </submittedName>
</protein>
<name>G3AJ40_SPAPN</name>
<dbReference type="eggNOG" id="KOG1401">
    <property type="taxonomic scope" value="Eukaryota"/>
</dbReference>
<dbReference type="InterPro" id="IPR015421">
    <property type="entry name" value="PyrdxlP-dep_Trfase_major"/>
</dbReference>
<evidence type="ECO:0000256" key="6">
    <source>
        <dbReference type="ARBA" id="ARBA00022756"/>
    </source>
</evidence>
<dbReference type="PANTHER" id="PTHR42684">
    <property type="entry name" value="ADENOSYLMETHIONINE-8-AMINO-7-OXONONANOATE AMINOTRANSFERASE"/>
    <property type="match status" value="1"/>
</dbReference>
<keyword evidence="3" id="KW-0032">Aminotransferase</keyword>
<dbReference type="CDD" id="cd00610">
    <property type="entry name" value="OAT_like"/>
    <property type="match status" value="1"/>
</dbReference>
<evidence type="ECO:0000256" key="4">
    <source>
        <dbReference type="ARBA" id="ARBA00022679"/>
    </source>
</evidence>
<keyword evidence="5" id="KW-0949">S-adenosyl-L-methionine</keyword>
<dbReference type="PANTHER" id="PTHR42684:SF17">
    <property type="entry name" value="ADENOSYLMETHIONINE-8-AMINO-7-OXONONANOATE AMINOTRANSFERASE"/>
    <property type="match status" value="1"/>
</dbReference>
<dbReference type="HAMAP" id="MF_00834">
    <property type="entry name" value="BioA"/>
    <property type="match status" value="1"/>
</dbReference>
<dbReference type="KEGG" id="spaa:SPAPADRAFT_149605"/>
<comment type="cofactor">
    <cofactor evidence="1">
        <name>pyridoxal 5'-phosphate</name>
        <dbReference type="ChEBI" id="CHEBI:597326"/>
    </cofactor>
</comment>
<proteinExistence type="inferred from homology"/>
<keyword evidence="7 8" id="KW-0663">Pyridoxal phosphate</keyword>
<dbReference type="HOGENOM" id="CLU_016922_4_3_1"/>
<keyword evidence="4" id="KW-0808">Transferase</keyword>
<comment type="pathway">
    <text evidence="2">Cofactor biosynthesis; biotin biosynthesis.</text>
</comment>
<dbReference type="InterPro" id="IPR005814">
    <property type="entry name" value="Aminotrans_3"/>
</dbReference>
<dbReference type="Pfam" id="PF00202">
    <property type="entry name" value="Aminotran_3"/>
    <property type="match status" value="1"/>
</dbReference>
<comment type="similarity">
    <text evidence="8">Belongs to the class-III pyridoxal-phosphate-dependent aminotransferase family.</text>
</comment>
<evidence type="ECO:0000256" key="8">
    <source>
        <dbReference type="RuleBase" id="RU003560"/>
    </source>
</evidence>
<dbReference type="InterPro" id="IPR005815">
    <property type="entry name" value="BioA"/>
</dbReference>
<dbReference type="NCBIfam" id="NF004624">
    <property type="entry name" value="PRK05964.1"/>
    <property type="match status" value="1"/>
</dbReference>
<dbReference type="FunCoup" id="G3AJ40">
    <property type="interactions" value="212"/>
</dbReference>
<keyword evidence="10" id="KW-1185">Reference proteome</keyword>
<dbReference type="UniPathway" id="UPA00078"/>